<gene>
    <name evidence="2" type="ORF">RDB_LOCUS144067</name>
</gene>
<accession>A0A8H3E7Y0</accession>
<comment type="caution">
    <text evidence="2">The sequence shown here is derived from an EMBL/GenBank/DDBJ whole genome shotgun (WGS) entry which is preliminary data.</text>
</comment>
<dbReference type="AlphaFoldDB" id="A0A8H3E7Y0"/>
<reference evidence="2" key="1">
    <citation type="submission" date="2021-01" db="EMBL/GenBank/DDBJ databases">
        <authorList>
            <person name="Kaushik A."/>
        </authorList>
    </citation>
    <scope>NUCLEOTIDE SEQUENCE</scope>
    <source>
        <strain evidence="2">AG5</strain>
    </source>
</reference>
<dbReference type="EMBL" id="CAJNJQ010003883">
    <property type="protein sequence ID" value="CAE7206276.1"/>
    <property type="molecule type" value="Genomic_DNA"/>
</dbReference>
<dbReference type="Proteomes" id="UP000663827">
    <property type="component" value="Unassembled WGS sequence"/>
</dbReference>
<protein>
    <submittedName>
        <fullName evidence="2">Uncharacterized protein</fullName>
    </submittedName>
</protein>
<proteinExistence type="predicted"/>
<feature type="compositionally biased region" description="Basic and acidic residues" evidence="1">
    <location>
        <begin position="49"/>
        <end position="60"/>
    </location>
</feature>
<sequence length="93" mass="10543">HSSVAIEVYYPVDPCRVRNNGEHRALPHLHKEDASTIASSQPLDINPAAKDRFPTHGRDPKGEFKVWNRTGWELVVDETNPNPQSDKDLVLNF</sequence>
<evidence type="ECO:0000256" key="1">
    <source>
        <dbReference type="SAM" id="MobiDB-lite"/>
    </source>
</evidence>
<organism evidence="2 3">
    <name type="scientific">Rhizoctonia solani</name>
    <dbReference type="NCBI Taxonomy" id="456999"/>
    <lineage>
        <taxon>Eukaryota</taxon>
        <taxon>Fungi</taxon>
        <taxon>Dikarya</taxon>
        <taxon>Basidiomycota</taxon>
        <taxon>Agaricomycotina</taxon>
        <taxon>Agaricomycetes</taxon>
        <taxon>Cantharellales</taxon>
        <taxon>Ceratobasidiaceae</taxon>
        <taxon>Rhizoctonia</taxon>
    </lineage>
</organism>
<name>A0A8H3E7Y0_9AGAM</name>
<feature type="non-terminal residue" evidence="2">
    <location>
        <position position="1"/>
    </location>
</feature>
<feature type="region of interest" description="Disordered" evidence="1">
    <location>
        <begin position="36"/>
        <end position="60"/>
    </location>
</feature>
<evidence type="ECO:0000313" key="3">
    <source>
        <dbReference type="Proteomes" id="UP000663827"/>
    </source>
</evidence>
<evidence type="ECO:0000313" key="2">
    <source>
        <dbReference type="EMBL" id="CAE7206276.1"/>
    </source>
</evidence>